<evidence type="ECO:0000256" key="1">
    <source>
        <dbReference type="ARBA" id="ARBA00022801"/>
    </source>
</evidence>
<dbReference type="Gene3D" id="3.60.110.10">
    <property type="entry name" value="Carbon-nitrogen hydrolase"/>
    <property type="match status" value="1"/>
</dbReference>
<dbReference type="STRING" id="76728.AQ490_11195"/>
<feature type="domain" description="CN hydrolase" evidence="3">
    <location>
        <begin position="11"/>
        <end position="256"/>
    </location>
</feature>
<proteinExistence type="predicted"/>
<evidence type="ECO:0000256" key="2">
    <source>
        <dbReference type="SAM" id="MobiDB-lite"/>
    </source>
</evidence>
<evidence type="ECO:0000313" key="4">
    <source>
        <dbReference type="EMBL" id="KRV46457.1"/>
    </source>
</evidence>
<reference evidence="4 5" key="1">
    <citation type="submission" date="2015-10" db="EMBL/GenBank/DDBJ databases">
        <title>Draft genome sequence of pyrrolomycin-producing Streptomyces vitaminophilus.</title>
        <authorList>
            <person name="Graham D.E."/>
            <person name="Mahan K.M."/>
            <person name="Klingeman D.M."/>
            <person name="Hettich R.L."/>
            <person name="Parry R.J."/>
        </authorList>
    </citation>
    <scope>NUCLEOTIDE SEQUENCE [LARGE SCALE GENOMIC DNA]</scope>
    <source>
        <strain evidence="4 5">ATCC 31673</strain>
    </source>
</reference>
<dbReference type="AlphaFoldDB" id="A0A0T6LKF7"/>
<evidence type="ECO:0000259" key="3">
    <source>
        <dbReference type="PROSITE" id="PS50263"/>
    </source>
</evidence>
<protein>
    <submittedName>
        <fullName evidence="4">Hydratase</fullName>
    </submittedName>
</protein>
<dbReference type="PANTHER" id="PTHR43674:SF16">
    <property type="entry name" value="CARBON-NITROGEN FAMILY, PUTATIVE (AFU_ORTHOLOGUE AFUA_5G02350)-RELATED"/>
    <property type="match status" value="1"/>
</dbReference>
<dbReference type="GO" id="GO:0016811">
    <property type="term" value="F:hydrolase activity, acting on carbon-nitrogen (but not peptide) bonds, in linear amides"/>
    <property type="evidence" value="ECO:0007669"/>
    <property type="project" value="TreeGrafter"/>
</dbReference>
<dbReference type="InterPro" id="IPR036526">
    <property type="entry name" value="C-N_Hydrolase_sf"/>
</dbReference>
<accession>A0A0T6LKF7</accession>
<dbReference type="CDD" id="cd07580">
    <property type="entry name" value="nitrilase_2"/>
    <property type="match status" value="1"/>
</dbReference>
<dbReference type="Proteomes" id="UP000050867">
    <property type="component" value="Unassembled WGS sequence"/>
</dbReference>
<dbReference type="eggNOG" id="COG0388">
    <property type="taxonomic scope" value="Bacteria"/>
</dbReference>
<organism evidence="4 5">
    <name type="scientific">Wenjunlia vitaminophila</name>
    <name type="common">Streptomyces vitaminophilus</name>
    <dbReference type="NCBI Taxonomy" id="76728"/>
    <lineage>
        <taxon>Bacteria</taxon>
        <taxon>Bacillati</taxon>
        <taxon>Actinomycetota</taxon>
        <taxon>Actinomycetes</taxon>
        <taxon>Kitasatosporales</taxon>
        <taxon>Streptomycetaceae</taxon>
        <taxon>Wenjunlia</taxon>
    </lineage>
</organism>
<evidence type="ECO:0000313" key="5">
    <source>
        <dbReference type="Proteomes" id="UP000050867"/>
    </source>
</evidence>
<dbReference type="PANTHER" id="PTHR43674">
    <property type="entry name" value="NITRILASE C965.09-RELATED"/>
    <property type="match status" value="1"/>
</dbReference>
<dbReference type="InterPro" id="IPR003010">
    <property type="entry name" value="C-N_Hydrolase"/>
</dbReference>
<feature type="region of interest" description="Disordered" evidence="2">
    <location>
        <begin position="265"/>
        <end position="295"/>
    </location>
</feature>
<dbReference type="Pfam" id="PF00795">
    <property type="entry name" value="CN_hydrolase"/>
    <property type="match status" value="1"/>
</dbReference>
<dbReference type="InterPro" id="IPR050345">
    <property type="entry name" value="Aliph_Amidase/BUP"/>
</dbReference>
<comment type="caution">
    <text evidence="4">The sequence shown here is derived from an EMBL/GenBank/DDBJ whole genome shotgun (WGS) entry which is preliminary data.</text>
</comment>
<sequence length="295" mass="31562">MTNQGTGRPSITVAAVQTQPVIGDVRGNLAAITEAVTRAAERGARLVVLPELCTTGYVFASREEARALAEEVPTGPSTRSLTGLCSELGVHLVAGIAEREGDLLYNSAVLLGPDGHLGTYRKVHLWDNENTIFEPGNLGLPVFDTPHGRLGMLVCYDAWFPEAFRALALQGADAVCLPTNWVPIPGQQPGEPAMALSLCQAAAHVNSIHVIAADRVGTEREQPFIGQSVIVGPTGWPLVPPAGSQEPETVLATTDLTDGRRLRRWNTHNDPLANRRPEVYAPYTGGEEQRGGRRG</sequence>
<name>A0A0T6LKF7_WENVI</name>
<dbReference type="SUPFAM" id="SSF56317">
    <property type="entry name" value="Carbon-nitrogen hydrolase"/>
    <property type="match status" value="1"/>
</dbReference>
<gene>
    <name evidence="4" type="ORF">AQ490_11195</name>
</gene>
<dbReference type="EMBL" id="LLZU01000039">
    <property type="protein sequence ID" value="KRV46457.1"/>
    <property type="molecule type" value="Genomic_DNA"/>
</dbReference>
<keyword evidence="1" id="KW-0378">Hydrolase</keyword>
<keyword evidence="5" id="KW-1185">Reference proteome</keyword>
<dbReference type="PROSITE" id="PS50263">
    <property type="entry name" value="CN_HYDROLASE"/>
    <property type="match status" value="1"/>
</dbReference>
<dbReference type="RefSeq" id="WP_018386541.1">
    <property type="nucleotide sequence ID" value="NZ_LLZU01000039.1"/>
</dbReference>
<dbReference type="OrthoDB" id="9811121at2"/>